<feature type="coiled-coil region" evidence="6">
    <location>
        <begin position="304"/>
        <end position="394"/>
    </location>
</feature>
<evidence type="ECO:0000259" key="9">
    <source>
        <dbReference type="Pfam" id="PF02687"/>
    </source>
</evidence>
<dbReference type="InterPro" id="IPR003838">
    <property type="entry name" value="ABC3_permease_C"/>
</dbReference>
<dbReference type="Gene3D" id="1.10.287.1490">
    <property type="match status" value="1"/>
</dbReference>
<evidence type="ECO:0000256" key="6">
    <source>
        <dbReference type="SAM" id="Coils"/>
    </source>
</evidence>
<evidence type="ECO:0000256" key="4">
    <source>
        <dbReference type="ARBA" id="ARBA00022989"/>
    </source>
</evidence>
<feature type="transmembrane region" description="Helical" evidence="8">
    <location>
        <begin position="1135"/>
        <end position="1155"/>
    </location>
</feature>
<feature type="compositionally biased region" description="Low complexity" evidence="7">
    <location>
        <begin position="181"/>
        <end position="192"/>
    </location>
</feature>
<accession>A0A938WYP7</accession>
<dbReference type="PANTHER" id="PTHR30287:SF1">
    <property type="entry name" value="INNER MEMBRANE PROTEIN"/>
    <property type="match status" value="1"/>
</dbReference>
<evidence type="ECO:0000256" key="3">
    <source>
        <dbReference type="ARBA" id="ARBA00022692"/>
    </source>
</evidence>
<feature type="domain" description="ABC3 transporter permease C-terminal" evidence="9">
    <location>
        <begin position="1047"/>
        <end position="1155"/>
    </location>
</feature>
<keyword evidence="3 8" id="KW-0812">Transmembrane</keyword>
<dbReference type="InterPro" id="IPR038766">
    <property type="entry name" value="Membrane_comp_ABC_pdt"/>
</dbReference>
<keyword evidence="5 8" id="KW-0472">Membrane</keyword>
<keyword evidence="4 8" id="KW-1133">Transmembrane helix</keyword>
<evidence type="ECO:0000256" key="7">
    <source>
        <dbReference type="SAM" id="MobiDB-lite"/>
    </source>
</evidence>
<evidence type="ECO:0000313" key="10">
    <source>
        <dbReference type="EMBL" id="MBM6700301.1"/>
    </source>
</evidence>
<feature type="coiled-coil region" evidence="6">
    <location>
        <begin position="478"/>
        <end position="592"/>
    </location>
</feature>
<feature type="transmembrane region" description="Helical" evidence="8">
    <location>
        <begin position="41"/>
        <end position="61"/>
    </location>
</feature>
<sequence length="1173" mass="125548">MSVEHAVKRRGSPPRAGGGRGMSGAFAKDTVRSWAHAWKRFFSIAVISMLGVAVLTGIYAGCRDMFLAADRFYDAQGLHDIQVLSTYGLTDDDVTALRRVEGVATVQPEHTQAVTALVKGTEKNVTMTELGRDGLDLPYVQDGRLPRKAGEVAVTEKFLKDSGLAIGDRLTVTPESDTDDAAAGAASVPGESAPTFPTKLTIVGRVLDPKDLTNPDGYSTAAFRSPGTADYVFFAPSAGVKGDVYTAISLSVEGAAGLDTFGDDYDAAVDEVADRIEHTVQTPQQKARRQTIVNAAQRTLDEAKEKATGQIADGQRQLDDQRAELERNKQTLADSKAQLEAQRTQLADGETQLAQGRAQLADARTQIAQGRKQIDNARAQLDAGNRQLADARSQLDGGLAQVTSGLAQLDQGIAQIDQMLPLAEQAQRLLKAIPSIEVDPADWRQIADLLGRIGIPADPDNPPGTALAGIRTQVDTLVSGMQAQRLQLEAQRNQLTATKQQLDEQNAQLTAKEQEAAAGQDELNRQSAALEQNAATVESQAAQLESQAALLTAGRQQLDAGLKQIEDGEAQLKDGEAQLDDAQRQLDDQRTKATKEFAKQQQTIDDIAAAQWYVQTRDSIGGFSALDSDVSSIQSLGLAFPVMFLLVAVLMSLTTMTRMVEEERGLIGTYVGLGYGSGAIAWRYLLFALLACLIGGGVGLLVGFLGIPAFLLLVLKDMYVIPDIRLEYNWLTGTGGILLFVVGVLAATAVACAGELRQTPAALMRPKAPKAGSRVLLERIKPLWRRLGFLNKVTVRNIFRFKSRLIMTVGGVAGCTALIVCGLAINDSVDTIGPKQYEDIYQYDMLVVAADDRADQMRAKVRSDGQTTETLDLRVENGEMQNDAGSSTVQLTIVSTGGGAGDSGDSATLGDMVRLADATTRRPLSLGADDVIVEQSAAKALGVKAGDTVNLTDGQMRHGEAEVTAVTRNLVGAGVYLGEEAYRRIFGVADGVEMTPNAVMAKLRGDADERMAYVERLGRSPAVLNATSCDDLQASFTFELMGAVVGLIVALAGSLALVVLFTLANTNVSERVREMATLKVLGFYDREVHTYVNKEMLILTGAGVVVGLPLGHWIGGLLTSVLNMPSIYFEVEVHWWSYLIAAAATMVFALLVTLLTNPVLDRIDPAVSLKSVE</sequence>
<dbReference type="PANTHER" id="PTHR30287">
    <property type="entry name" value="MEMBRANE COMPONENT OF PREDICTED ABC SUPERFAMILY METABOLITE UPTAKE TRANSPORTER"/>
    <property type="match status" value="1"/>
</dbReference>
<evidence type="ECO:0000256" key="5">
    <source>
        <dbReference type="ARBA" id="ARBA00023136"/>
    </source>
</evidence>
<feature type="transmembrane region" description="Helical" evidence="8">
    <location>
        <begin position="636"/>
        <end position="654"/>
    </location>
</feature>
<evidence type="ECO:0000256" key="1">
    <source>
        <dbReference type="ARBA" id="ARBA00004651"/>
    </source>
</evidence>
<feature type="region of interest" description="Disordered" evidence="7">
    <location>
        <begin position="173"/>
        <end position="192"/>
    </location>
</feature>
<proteinExistence type="predicted"/>
<feature type="region of interest" description="Disordered" evidence="7">
    <location>
        <begin position="1"/>
        <end position="23"/>
    </location>
</feature>
<organism evidence="10 11">
    <name type="scientific">Bifidobacterium pullorum subsp. saeculare</name>
    <dbReference type="NCBI Taxonomy" id="78257"/>
    <lineage>
        <taxon>Bacteria</taxon>
        <taxon>Bacillati</taxon>
        <taxon>Actinomycetota</taxon>
        <taxon>Actinomycetes</taxon>
        <taxon>Bifidobacteriales</taxon>
        <taxon>Bifidobacteriaceae</taxon>
        <taxon>Bifidobacterium</taxon>
    </lineage>
</organism>
<dbReference type="RefSeq" id="WP_204469614.1">
    <property type="nucleotide sequence ID" value="NZ_JACLYU010000022.1"/>
</dbReference>
<dbReference type="GO" id="GO:0005886">
    <property type="term" value="C:plasma membrane"/>
    <property type="evidence" value="ECO:0007669"/>
    <property type="project" value="UniProtKB-SubCell"/>
</dbReference>
<dbReference type="Proteomes" id="UP000718821">
    <property type="component" value="Unassembled WGS sequence"/>
</dbReference>
<gene>
    <name evidence="10" type="ORF">H7U32_08360</name>
</gene>
<protein>
    <submittedName>
        <fullName evidence="10">FtsX-like permease family protein</fullName>
    </submittedName>
</protein>
<dbReference type="Pfam" id="PF02687">
    <property type="entry name" value="FtsX"/>
    <property type="match status" value="2"/>
</dbReference>
<evidence type="ECO:0000313" key="11">
    <source>
        <dbReference type="Proteomes" id="UP000718821"/>
    </source>
</evidence>
<comment type="caution">
    <text evidence="10">The sequence shown here is derived from an EMBL/GenBank/DDBJ whole genome shotgun (WGS) entry which is preliminary data.</text>
</comment>
<feature type="transmembrane region" description="Helical" evidence="8">
    <location>
        <begin position="1096"/>
        <end position="1115"/>
    </location>
</feature>
<reference evidence="10" key="1">
    <citation type="submission" date="2020-08" db="EMBL/GenBank/DDBJ databases">
        <authorList>
            <person name="Cejkova D."/>
            <person name="Kubasova T."/>
            <person name="Jahodarova E."/>
            <person name="Rychlik I."/>
        </authorList>
    </citation>
    <scope>NUCLEOTIDE SEQUENCE</scope>
    <source>
        <strain evidence="10">An836</strain>
    </source>
</reference>
<reference evidence="10" key="2">
    <citation type="journal article" date="2021" name="Sci. Rep.">
        <title>The distribution of antibiotic resistance genes in chicken gut microbiota commensals.</title>
        <authorList>
            <person name="Juricova H."/>
            <person name="Matiasovicova J."/>
            <person name="Kubasova T."/>
            <person name="Cejkova D."/>
            <person name="Rychlik I."/>
        </authorList>
    </citation>
    <scope>NUCLEOTIDE SEQUENCE</scope>
    <source>
        <strain evidence="10">An836</strain>
    </source>
</reference>
<keyword evidence="6" id="KW-0175">Coiled coil</keyword>
<feature type="transmembrane region" description="Helical" evidence="8">
    <location>
        <begin position="684"/>
        <end position="715"/>
    </location>
</feature>
<name>A0A938WYP7_9BIFI</name>
<feature type="transmembrane region" description="Helical" evidence="8">
    <location>
        <begin position="1040"/>
        <end position="1063"/>
    </location>
</feature>
<keyword evidence="11" id="KW-1185">Reference proteome</keyword>
<evidence type="ECO:0000256" key="2">
    <source>
        <dbReference type="ARBA" id="ARBA00022475"/>
    </source>
</evidence>
<comment type="subcellular location">
    <subcellularLocation>
        <location evidence="1">Cell membrane</location>
        <topology evidence="1">Multi-pass membrane protein</topology>
    </subcellularLocation>
</comment>
<dbReference type="EMBL" id="JACLYU010000022">
    <property type="protein sequence ID" value="MBM6700301.1"/>
    <property type="molecule type" value="Genomic_DNA"/>
</dbReference>
<keyword evidence="2" id="KW-1003">Cell membrane</keyword>
<evidence type="ECO:0000256" key="8">
    <source>
        <dbReference type="SAM" id="Phobius"/>
    </source>
</evidence>
<feature type="domain" description="ABC3 transporter permease C-terminal" evidence="9">
    <location>
        <begin position="639"/>
        <end position="748"/>
    </location>
</feature>
<feature type="transmembrane region" description="Helical" evidence="8">
    <location>
        <begin position="735"/>
        <end position="756"/>
    </location>
</feature>
<dbReference type="AlphaFoldDB" id="A0A938WYP7"/>